<dbReference type="InterPro" id="IPR045351">
    <property type="entry name" value="DUF6531"/>
</dbReference>
<accession>A0A3E0LLF6</accession>
<evidence type="ECO:0000256" key="2">
    <source>
        <dbReference type="ARBA" id="ARBA00022737"/>
    </source>
</evidence>
<dbReference type="InterPro" id="IPR013320">
    <property type="entry name" value="ConA-like_dom_sf"/>
</dbReference>
<dbReference type="Gene3D" id="2.60.40.2030">
    <property type="match status" value="1"/>
</dbReference>
<dbReference type="PANTHER" id="PTHR32305:SF15">
    <property type="entry name" value="PROTEIN RHSA-RELATED"/>
    <property type="match status" value="1"/>
</dbReference>
<dbReference type="InterPro" id="IPR019825">
    <property type="entry name" value="Lectin_legB_Mn/Ca_BS"/>
</dbReference>
<name>A0A3E0LLF6_9CHRO</name>
<feature type="region of interest" description="Disordered" evidence="4">
    <location>
        <begin position="516"/>
        <end position="550"/>
    </location>
</feature>
<feature type="domain" description="Cadherin" evidence="5">
    <location>
        <begin position="766"/>
        <end position="865"/>
    </location>
</feature>
<keyword evidence="1" id="KW-0732">Signal</keyword>
<dbReference type="Gene3D" id="2.60.40.10">
    <property type="entry name" value="Immunoglobulins"/>
    <property type="match status" value="4"/>
</dbReference>
<dbReference type="Gene3D" id="2.180.10.10">
    <property type="entry name" value="RHS repeat-associated core"/>
    <property type="match status" value="4"/>
</dbReference>
<keyword evidence="3" id="KW-0106">Calcium</keyword>
<dbReference type="NCBIfam" id="TIGR01643">
    <property type="entry name" value="YD_repeat_2x"/>
    <property type="match status" value="18"/>
</dbReference>
<dbReference type="SUPFAM" id="SSF117074">
    <property type="entry name" value="Hypothetical protein PA1324"/>
    <property type="match status" value="1"/>
</dbReference>
<protein>
    <submittedName>
        <fullName evidence="6">DUF4114 domain-containing protein</fullName>
    </submittedName>
</protein>
<sequence length="3319" mass="361402">MATAPSMLAPTTPEVTPLVTPLTPSSPSNFLAPVSAGVSDNLANQSDSLLSTPLLVNPEAANFSFSDQDTSWTGTPQVTQLDDLGEVLVVPGNPSERVNMVVQWTVREADFNNEVGFFLVDASGRVEGIAPGEEGFAEAALSSPSRQTLFNSGNQAGNWREFTVAGGSRLGFYVIQNDTSANWLENNRQNQGQSGLAFFSLKGANPDNFDHSQSSHLGRGIWRLNWEDLTGGGDQDFNDVVFNIAQAGIVLAGDKGQQVPLTVEAVSQDNTFPNEMGYYLVDTPDGEINGIKPGDQGYLDAALSGDRHQVIFASGKGFDSKTFNVPSGKYLGWYLVANGTTEQAIAKGGNAPPVFFSYAAANEDGLNHVHAQQDSQTWAWEDFWGGGDRDFDDLVFRFSFGEPIGEPIQLPSLSIENTTVTEGNTGTQSANFTVRLSAPTNTTVTAQFTTTDGTAQAGTDYESSTGILTFAPGEVEKNITVAVKGDTISEPTETFTVNLTGVTNAILIQGEGIGTILDNDNSPNPPDNNSPVTDADKTITLPEDSQPIPLNINPPTDIDGDTLTVFVTQLPDNSKGKITLADGTVINVGDEISINSLTSLLYTTLADVNGNGGNFVYTVSDGKGGNDSQTISFVITPENTSGNNSPVTDADKTITLPEDSQPIPLNINPPTDIDGDTLRVFVTQLPDNSKGKITLADGTVINVGDEISINSLTSLLYTPLADVNGNGGNFVYTVSDGKGGNDSQTISFIITPVNKASTDIELGDNSVTENAFGATIGNITITDPDTLAEFRNNAVTVNDERFEIVNNGGTFQLKLKNDQSLDYETEPKVTIALTATDGGNTSLTYSKNFTLNVIDVDENIETPTVSAALTNDTGTSDSDRLTLDPTVKGQTTGATSLQGNLNGNGFVDISNALNDDGSFTISFEQYNLLSNGSFPAGDYTLELKARNSSGQESQVVTVSFTLDWTAPPLSLVLAPESDTGEKGDNVTTAYKVNLIGQTEPGLEVMLVETQQKAVADETGAFRFNDVALPSAGKAPYSLIVSDAAGNQGRAQEFLTREGINGAPEITSTPVAQFDQATQVTYAYQVEAIDPDGDELSYRLINAPSGAKIDGNGLLTFTPSGNTTPFYDFKVEVGDGRGGVETQTFTVEVLGVGEGLGTIRGMKWEDLNGDGKRSFYSALFRTNGTASIIPSATTEGESYINLTRATGNQFGTAFLNNSLDIVDGNGNIASFSSYFQFSLTNPGGLQGGGDSITFMIAPSNTATRYDGLNNSVAVELDTYNNGAIDDNSNNHVGILINGNRDAIAQTTVSPSFKNGARWNVWIDYNGATQTLEARVSQDLTRPVNPTVSSVVNIPAILNREDVFIGLAASTGGAWAQHDVFAWDFEVKGTEIDKSIDILPNRTIEPGLAGVTVYLDLNDNEFLDQGEPFQVTAEDDPNTQNIDETGRYEFNYLQPGTYVVREIVPDGYIQTAPIGTVLGSMFDGDFNDEDWSSSYLVVSGTPTITEISEDQRLTGGNPGAYRHMIHHWGGGRIIVYHRYEDYTFDPSVRPFDTIDYVEDVRAINISGVIGQGMAIFQGGDIFRMLGRAFGNFDWQTWAVGNLKEEDFFSDFTGNRPDFSENGAPMQFGYWRSNTNNGQRIEHGIDDWSVTLIDSSTNSYLVNLSAGEIVEKIDFGNALAGSVNIAPRIVSNPITTAYIGVPYQYQVAAIDGNGDALTYTLLKAPQGMKISDKGVITWATGAIGSYQVEVQVDDGKGGIVSQLYDLNVAEVPVDEEAPEVALGFSETVLSVGETVNFQISGNDNFGLADLDISVGGESLTLNPANIERGTIYTASFTPDKPGIFEVLATATDFGGNKDTETLSVRVLDPNDTSAPIAQLDISDFDPLNLVIREKTEIKGTINDQNLEFYRVELAPVSLIDLGNPAAKDPDYITIAEGTGNIDGILASIDPALYRNDNYFVRIYAQDINGNVTVEGFGVGIDSQTKPGEFSLDFTDLSIPLTGIPIEVTRRYSSLGANFQGDFGYGWELGLQDAQIVESAPTGVDLSEDNGLFGNSFTEGTRVTLTTPDGRRVGFTFTPEVFSPSAGIFLGPDYYAWRPKFTPDPGVYETLEVPYVPIMRLKDGSFGIYLFGTTYNPRDYILTTKDGTKYSYSQVNGLQKVEDRNSNTLTFTDNGITSSTGAKIDFVRDAQGRITEIIDPDGKSLKYSYDAKGNLIEFGDRTNNETTFKYEAERDHYLTKVIDPLNRTSVRTEYDDNGQISKIFDADGNALDINYDSATSRQTVKDPFGNTTTYIFDPRGNVVSQIDALAGVTARTYDANNNLLSETDPEGNITSYTYDNRGNKLSETDGEGNTKTFTYNANNDILLETDALGNQTVYTYDGKGNLTKREDAEDNITTYNYSLNGLLTTVTDANGKKSTFKYDNRGNLTELTDPTGAKTTFTYDSNGRVASVTDALGAITNYIYDAQGRLIQKADPEGSSCGCARGITKTEYNAAGEKIAEIDALGRRTEYRYNDRGLLIETILPDSTPDNLSDNPRTQNQYDALDRLTGFIDELGRKTIYIYDALGREIEVIYPDSTPDNLTDNPRTKKEYDKAGRKIAEIDELGNRTELDYDKADRLIARTNALNEVTTYTYDADGRQIAMTDGLGRTTNYAYDGLDRLISTTYANNAVMAMTYDPLGRIVAETDLAGNTTGYEYDALGRLTAVVDALNQRTEYKYDAVGNLIEQKDANNHVTKFEYDSLRRRKATILPEGQRNETIHNTIGNLIRTTDFNGVTTTYEYNARNWLREKSFSDGTPTENFTYTLTGELASVTDNRGVTNYGYDERDRLLSRTEPDNRQIQYTYDAAGNILSLIVPSGTTSYTYDALNRIDTVIDPDSGITDYTYDKVGNLIKTEFPNGITENQQYDLLNRLTYLENPNDTGIISSYTYTLDAMGNRVKVVENDGRTVEYTYDNLYRLTQEKITDTVAGNKTITYSFDAVGNRLEKVDLVEGKTTYNYDKNDRLLKEILGGNVTQYQYDEKGNLLAKVENGATTTNYEWNAKGELTAVEVTENGETGRIEFEYDHNGIRVAIDVDGEVTRFLIDNNQQQYAQVIEEYQTNGTVNTTYTHGWDLISQDDGANRIYYQVDGLGSTRLMTGNNGSVVVEYDYDAYGNLTRKVGDAENNYLFAGEQFDDAVDGYYLRARYYNPATGRFVSGDPFEGYKRQPVTLHDYLYGNNNPVVYIDPSGKSVFIEQLKLIGFGSALTGFVSASLVESLCENSFDVTRYLGRISIYGLASFSVVTWLYWPVLEPEFADIAIMLAFPGIPGVLDSIYDILENCIRV</sequence>
<dbReference type="Pfam" id="PF03160">
    <property type="entry name" value="Calx-beta"/>
    <property type="match status" value="1"/>
</dbReference>
<dbReference type="SMART" id="SM00237">
    <property type="entry name" value="Calx_beta"/>
    <property type="match status" value="1"/>
</dbReference>
<dbReference type="Gene3D" id="2.60.120.200">
    <property type="match status" value="1"/>
</dbReference>
<dbReference type="SUPFAM" id="SSF49313">
    <property type="entry name" value="Cadherin-like"/>
    <property type="match status" value="3"/>
</dbReference>
<dbReference type="Pfam" id="PF05593">
    <property type="entry name" value="RHS_repeat"/>
    <property type="match status" value="3"/>
</dbReference>
<evidence type="ECO:0000256" key="4">
    <source>
        <dbReference type="SAM" id="MobiDB-lite"/>
    </source>
</evidence>
<dbReference type="SUPFAM" id="SSF141072">
    <property type="entry name" value="CalX-like"/>
    <property type="match status" value="1"/>
</dbReference>
<dbReference type="Pfam" id="PF20148">
    <property type="entry name" value="DUF6531"/>
    <property type="match status" value="1"/>
</dbReference>
<evidence type="ECO:0000259" key="5">
    <source>
        <dbReference type="PROSITE" id="PS50268"/>
    </source>
</evidence>
<dbReference type="GO" id="GO:0016020">
    <property type="term" value="C:membrane"/>
    <property type="evidence" value="ECO:0007669"/>
    <property type="project" value="InterPro"/>
</dbReference>
<dbReference type="Pfam" id="PF13448">
    <property type="entry name" value="DUF4114"/>
    <property type="match status" value="2"/>
</dbReference>
<gene>
    <name evidence="6" type="ORF">DWQ51_19400</name>
</gene>
<proteinExistence type="predicted"/>
<dbReference type="EMBL" id="QQWD01000028">
    <property type="protein sequence ID" value="REJ48295.1"/>
    <property type="molecule type" value="Genomic_DNA"/>
</dbReference>
<evidence type="ECO:0000256" key="3">
    <source>
        <dbReference type="ARBA" id="ARBA00022837"/>
    </source>
</evidence>
<dbReference type="InterPro" id="IPR056823">
    <property type="entry name" value="TEN-like_YD-shell"/>
</dbReference>
<feature type="domain" description="Cadherin" evidence="5">
    <location>
        <begin position="1739"/>
        <end position="1874"/>
    </location>
</feature>
<dbReference type="InterPro" id="IPR031325">
    <property type="entry name" value="RHS_repeat"/>
</dbReference>
<dbReference type="CDD" id="cd12871">
    <property type="entry name" value="Bacuni_01323_like"/>
    <property type="match status" value="1"/>
</dbReference>
<dbReference type="InterPro" id="IPR015919">
    <property type="entry name" value="Cadherin-like_sf"/>
</dbReference>
<dbReference type="GO" id="GO:0030246">
    <property type="term" value="F:carbohydrate binding"/>
    <property type="evidence" value="ECO:0007669"/>
    <property type="project" value="InterPro"/>
</dbReference>
<dbReference type="NCBIfam" id="TIGR03696">
    <property type="entry name" value="Rhs_assc_core"/>
    <property type="match status" value="1"/>
</dbReference>
<dbReference type="InterPro" id="IPR002126">
    <property type="entry name" value="Cadherin-like_dom"/>
</dbReference>
<dbReference type="SUPFAM" id="SSF49899">
    <property type="entry name" value="Concanavalin A-like lectins/glucanases"/>
    <property type="match status" value="1"/>
</dbReference>
<dbReference type="InterPro" id="IPR001220">
    <property type="entry name" value="Legume_lectin_dom"/>
</dbReference>
<evidence type="ECO:0000313" key="7">
    <source>
        <dbReference type="Proteomes" id="UP000257002"/>
    </source>
</evidence>
<dbReference type="Pfam" id="PF25023">
    <property type="entry name" value="TEN_YD-shell"/>
    <property type="match status" value="4"/>
</dbReference>
<dbReference type="SUPFAM" id="SSF63829">
    <property type="entry name" value="Calcium-dependent phosphotriesterase"/>
    <property type="match status" value="1"/>
</dbReference>
<reference evidence="6 7" key="1">
    <citation type="submission" date="2017-10" db="EMBL/GenBank/DDBJ databases">
        <title>A large-scale comparative metagenomic study reveals the eutrophication-driven functional interactions in six Microcystis-epibionts communities.</title>
        <authorList>
            <person name="Li Q."/>
            <person name="Lin F."/>
        </authorList>
    </citation>
    <scope>NUCLEOTIDE SEQUENCE [LARGE SCALE GENOMIC DNA]</scope>
    <source>
        <strain evidence="6">TW10</strain>
    </source>
</reference>
<dbReference type="PANTHER" id="PTHR32305">
    <property type="match status" value="1"/>
</dbReference>
<dbReference type="PROSITE" id="PS00307">
    <property type="entry name" value="LECTIN_LEGUME_BETA"/>
    <property type="match status" value="1"/>
</dbReference>
<dbReference type="Proteomes" id="UP000257002">
    <property type="component" value="Unassembled WGS sequence"/>
</dbReference>
<dbReference type="GO" id="GO:0005509">
    <property type="term" value="F:calcium ion binding"/>
    <property type="evidence" value="ECO:0007669"/>
    <property type="project" value="InterPro"/>
</dbReference>
<evidence type="ECO:0000313" key="6">
    <source>
        <dbReference type="EMBL" id="REJ48295.1"/>
    </source>
</evidence>
<evidence type="ECO:0000256" key="1">
    <source>
        <dbReference type="ARBA" id="ARBA00022729"/>
    </source>
</evidence>
<dbReference type="SMART" id="SM00112">
    <property type="entry name" value="CA"/>
    <property type="match status" value="1"/>
</dbReference>
<dbReference type="InterPro" id="IPR003644">
    <property type="entry name" value="Calx_beta"/>
</dbReference>
<organism evidence="6 7">
    <name type="scientific">Microcystis wesenbergii TW10</name>
    <dbReference type="NCBI Taxonomy" id="2060474"/>
    <lineage>
        <taxon>Bacteria</taxon>
        <taxon>Bacillati</taxon>
        <taxon>Cyanobacteriota</taxon>
        <taxon>Cyanophyceae</taxon>
        <taxon>Oscillatoriophycideae</taxon>
        <taxon>Chroococcales</taxon>
        <taxon>Microcystaceae</taxon>
        <taxon>Microcystis</taxon>
    </lineage>
</organism>
<dbReference type="InterPro" id="IPR025193">
    <property type="entry name" value="DUF4114"/>
</dbReference>
<keyword evidence="2" id="KW-0677">Repeat</keyword>
<feature type="region of interest" description="Disordered" evidence="4">
    <location>
        <begin position="1"/>
        <end position="21"/>
    </location>
</feature>
<dbReference type="Pfam" id="PF00139">
    <property type="entry name" value="Lectin_legB"/>
    <property type="match status" value="1"/>
</dbReference>
<dbReference type="InterPro" id="IPR022385">
    <property type="entry name" value="Rhs_assc_core"/>
</dbReference>
<dbReference type="Gene3D" id="2.60.40.60">
    <property type="entry name" value="Cadherins"/>
    <property type="match status" value="1"/>
</dbReference>
<dbReference type="InterPro" id="IPR038081">
    <property type="entry name" value="CalX-like_sf"/>
</dbReference>
<dbReference type="Pfam" id="PF17963">
    <property type="entry name" value="Big_9"/>
    <property type="match status" value="3"/>
</dbReference>
<feature type="compositionally biased region" description="Low complexity" evidence="4">
    <location>
        <begin position="10"/>
        <end position="21"/>
    </location>
</feature>
<dbReference type="Pfam" id="PF05345">
    <property type="entry name" value="He_PIG"/>
    <property type="match status" value="1"/>
</dbReference>
<comment type="caution">
    <text evidence="6">The sequence shown here is derived from an EMBL/GenBank/DDBJ whole genome shotgun (WGS) entry which is preliminary data.</text>
</comment>
<dbReference type="InterPro" id="IPR013783">
    <property type="entry name" value="Ig-like_fold"/>
</dbReference>
<dbReference type="GO" id="GO:0007156">
    <property type="term" value="P:homophilic cell adhesion via plasma membrane adhesion molecules"/>
    <property type="evidence" value="ECO:0007669"/>
    <property type="project" value="InterPro"/>
</dbReference>
<dbReference type="CDD" id="cd11304">
    <property type="entry name" value="Cadherin_repeat"/>
    <property type="match status" value="1"/>
</dbReference>
<dbReference type="PROSITE" id="PS50268">
    <property type="entry name" value="CADHERIN_2"/>
    <property type="match status" value="2"/>
</dbReference>
<dbReference type="InterPro" id="IPR050708">
    <property type="entry name" value="T6SS_VgrG/RHS"/>
</dbReference>
<dbReference type="GO" id="GO:0007154">
    <property type="term" value="P:cell communication"/>
    <property type="evidence" value="ECO:0007669"/>
    <property type="project" value="InterPro"/>
</dbReference>
<dbReference type="InterPro" id="IPR006530">
    <property type="entry name" value="YD"/>
</dbReference>